<dbReference type="Pfam" id="PF05268">
    <property type="entry name" value="GP38"/>
    <property type="match status" value="1"/>
</dbReference>
<dbReference type="GO" id="GO:0098015">
    <property type="term" value="C:virus tail"/>
    <property type="evidence" value="ECO:0007669"/>
    <property type="project" value="UniProtKB-KW"/>
</dbReference>
<sequence>MAISGPNIGTSAFNETGQRAMSAARARVRLVASPGRLSEMIGRSVEITITLGSNHSYDRNDLINKLRALGSTPAVVVISGDLVAQNTGVPCLEFPSNLPNEYVHLRVNANVYGRGGAGCSNGQTSGLPGGPCILNSFGTRLRIENNAAICGGGGGGGGVKVGKNVVSGGSGGRPFGAAGVASGRDSINGNAASLTAPGGTPAKTRYGTTGGAGGNVGAAGAAGTNDGGNITNYPGGAAGAAVYGNAPTWIKVGSVYGSRV</sequence>
<evidence type="ECO:0000259" key="11">
    <source>
        <dbReference type="Pfam" id="PF21721"/>
    </source>
</evidence>
<evidence type="ECO:0000256" key="2">
    <source>
        <dbReference type="ARBA" id="ARBA00022581"/>
    </source>
</evidence>
<dbReference type="EMBL" id="LT614807">
    <property type="protein sequence ID" value="SCN45950.1"/>
    <property type="molecule type" value="Genomic_DNA"/>
</dbReference>
<dbReference type="GO" id="GO:0098671">
    <property type="term" value="P:adhesion receptor-mediated virion attachment to host cell"/>
    <property type="evidence" value="ECO:0007669"/>
    <property type="project" value="UniProtKB-ARBA"/>
</dbReference>
<dbReference type="GeneID" id="65109405"/>
<evidence type="ECO:0000256" key="7">
    <source>
        <dbReference type="ARBA" id="ARBA00035690"/>
    </source>
</evidence>
<reference evidence="13" key="1">
    <citation type="submission" date="2016-09" db="EMBL/GenBank/DDBJ databases">
        <authorList>
            <person name="Kajsik M."/>
        </authorList>
    </citation>
    <scope>NUCLEOTIDE SEQUENCE [LARGE SCALE GENOMIC DNA]</scope>
</reference>
<organism evidence="12 13">
    <name type="scientific">Cronobacter phage Pet-CM3-4</name>
    <dbReference type="NCBI Taxonomy" id="1892569"/>
    <lineage>
        <taxon>Viruses</taxon>
        <taxon>Duplodnaviria</taxon>
        <taxon>Heunggongvirae</taxon>
        <taxon>Uroviricota</taxon>
        <taxon>Caudoviricetes</taxon>
        <taxon>Pantevenvirales</taxon>
        <taxon>Straboviridae</taxon>
        <taxon>Tevenvirinae</taxon>
        <taxon>Karamvirus</taxon>
        <taxon>Karamvirus petcm34</taxon>
    </lineage>
</organism>
<dbReference type="Proteomes" id="UP000279601">
    <property type="component" value="Segment"/>
</dbReference>
<keyword evidence="6" id="KW-1160">Virus entry into host cell</keyword>
<evidence type="ECO:0000259" key="10">
    <source>
        <dbReference type="Pfam" id="PF05268"/>
    </source>
</evidence>
<dbReference type="KEGG" id="vg:65109405"/>
<evidence type="ECO:0000256" key="6">
    <source>
        <dbReference type="ARBA" id="ARBA00023296"/>
    </source>
</evidence>
<dbReference type="Pfam" id="PF21721">
    <property type="entry name" value="Gp38_N"/>
    <property type="match status" value="1"/>
</dbReference>
<evidence type="ECO:0000256" key="1">
    <source>
        <dbReference type="ARBA" id="ARBA00004328"/>
    </source>
</evidence>
<keyword evidence="2" id="KW-0945">Host-virus interaction</keyword>
<evidence type="ECO:0000256" key="9">
    <source>
        <dbReference type="ARBA" id="ARBA00035730"/>
    </source>
</evidence>
<dbReference type="GO" id="GO:0046718">
    <property type="term" value="P:symbiont entry into host cell"/>
    <property type="evidence" value="ECO:0007669"/>
    <property type="project" value="UniProtKB-KW"/>
</dbReference>
<dbReference type="RefSeq" id="YP_010091872.1">
    <property type="nucleotide sequence ID" value="NC_055726.1"/>
</dbReference>
<accession>A0A1D3RL08</accession>
<evidence type="ECO:0000313" key="12">
    <source>
        <dbReference type="EMBL" id="SCN45950.1"/>
    </source>
</evidence>
<evidence type="ECO:0000256" key="8">
    <source>
        <dbReference type="ARBA" id="ARBA00035721"/>
    </source>
</evidence>
<evidence type="ECO:0000256" key="3">
    <source>
        <dbReference type="ARBA" id="ARBA00022732"/>
    </source>
</evidence>
<evidence type="ECO:0000313" key="13">
    <source>
        <dbReference type="Proteomes" id="UP000279601"/>
    </source>
</evidence>
<name>A0A1D3RL08_9CAUD</name>
<evidence type="ECO:0000256" key="5">
    <source>
        <dbReference type="ARBA" id="ARBA00022844"/>
    </source>
</evidence>
<keyword evidence="3" id="KW-1227">Viral tail protein</keyword>
<keyword evidence="4" id="KW-1161">Viral attachment to host cell</keyword>
<dbReference type="InterPro" id="IPR007932">
    <property type="entry name" value="Receptor-recog_Gp38"/>
</dbReference>
<keyword evidence="13" id="KW-1185">Reference proteome</keyword>
<protein>
    <recommendedName>
        <fullName evidence="7">Receptor-recognizing protein gp38</fullName>
    </recommendedName>
    <alternativeName>
        <fullName evidence="8">Gene product 38</fullName>
    </alternativeName>
    <alternativeName>
        <fullName evidence="9">Long tail fiber adhesin</fullName>
    </alternativeName>
</protein>
<feature type="domain" description="Receptor-recognising protein Gp38" evidence="10">
    <location>
        <begin position="46"/>
        <end position="260"/>
    </location>
</feature>
<feature type="domain" description="Phage tail fibre adhesin Gp38 N-terminal" evidence="11">
    <location>
        <begin position="1"/>
        <end position="41"/>
    </location>
</feature>
<dbReference type="InterPro" id="IPR048291">
    <property type="entry name" value="Gp38_N"/>
</dbReference>
<proteinExistence type="predicted"/>
<keyword evidence="5" id="KW-0946">Virion</keyword>
<evidence type="ECO:0000256" key="4">
    <source>
        <dbReference type="ARBA" id="ARBA00022804"/>
    </source>
</evidence>
<comment type="subcellular location">
    <subcellularLocation>
        <location evidence="1">Virion</location>
    </subcellularLocation>
</comment>